<evidence type="ECO:0000313" key="1">
    <source>
        <dbReference type="EMBL" id="CAD8129020.1"/>
    </source>
</evidence>
<name>A0A8S1RPB9_9CILI</name>
<reference evidence="1" key="1">
    <citation type="submission" date="2021-01" db="EMBL/GenBank/DDBJ databases">
        <authorList>
            <consortium name="Genoscope - CEA"/>
            <person name="William W."/>
        </authorList>
    </citation>
    <scope>NUCLEOTIDE SEQUENCE</scope>
</reference>
<evidence type="ECO:0000313" key="2">
    <source>
        <dbReference type="Proteomes" id="UP000692954"/>
    </source>
</evidence>
<sequence>MKLKLEDGLTYMKTIISISPLIIYQEVVQQLFKVNIYQDRNLGRGKLKLRTKQCKYLEYDQEVEVILIQKERRMDFGLICMKILIKIVKSFIKGLIIMGLSKEDGILYIKIKKLAGVNLMKKAKSLDSGLIQTQNLMILGLVVAKQFIQENMKMVSQSLQVRNRRLFDFIC</sequence>
<gene>
    <name evidence="1" type="ORF">PSON_ATCC_30995.1.T2040013</name>
</gene>
<keyword evidence="2" id="KW-1185">Reference proteome</keyword>
<dbReference type="AlphaFoldDB" id="A0A8S1RPB9"/>
<organism evidence="1 2">
    <name type="scientific">Paramecium sonneborni</name>
    <dbReference type="NCBI Taxonomy" id="65129"/>
    <lineage>
        <taxon>Eukaryota</taxon>
        <taxon>Sar</taxon>
        <taxon>Alveolata</taxon>
        <taxon>Ciliophora</taxon>
        <taxon>Intramacronucleata</taxon>
        <taxon>Oligohymenophorea</taxon>
        <taxon>Peniculida</taxon>
        <taxon>Parameciidae</taxon>
        <taxon>Paramecium</taxon>
    </lineage>
</organism>
<dbReference type="EMBL" id="CAJJDN010000204">
    <property type="protein sequence ID" value="CAD8129020.1"/>
    <property type="molecule type" value="Genomic_DNA"/>
</dbReference>
<protein>
    <submittedName>
        <fullName evidence="1">Uncharacterized protein</fullName>
    </submittedName>
</protein>
<comment type="caution">
    <text evidence="1">The sequence shown here is derived from an EMBL/GenBank/DDBJ whole genome shotgun (WGS) entry which is preliminary data.</text>
</comment>
<proteinExistence type="predicted"/>
<accession>A0A8S1RPB9</accession>
<dbReference type="Proteomes" id="UP000692954">
    <property type="component" value="Unassembled WGS sequence"/>
</dbReference>